<keyword evidence="3" id="KW-1185">Reference proteome</keyword>
<dbReference type="STRING" id="415426.Hbut_0807"/>
<dbReference type="EMBL" id="CP000493">
    <property type="protein sequence ID" value="ABM80660.1"/>
    <property type="molecule type" value="Genomic_DNA"/>
</dbReference>
<dbReference type="Gene3D" id="3.40.50.300">
    <property type="entry name" value="P-loop containing nucleotide triphosphate hydrolases"/>
    <property type="match status" value="1"/>
</dbReference>
<sequence>MRIIDGLDVSAWSKPHIVIVTGKGGVGKTTVCIRLAYELSASGGKVLLASLDPAGHLLEYLGLRKPLEEAEVKPGLRAVNMVLMCLPAKSRRSMRYYYAVLFRGSRH</sequence>
<proteinExistence type="predicted"/>
<dbReference type="KEGG" id="hbu:Hbut_0807"/>
<dbReference type="InterPro" id="IPR050678">
    <property type="entry name" value="DNA_Partitioning_ATPase"/>
</dbReference>
<dbReference type="CDD" id="cd02042">
    <property type="entry name" value="ParAB_family"/>
    <property type="match status" value="1"/>
</dbReference>
<reference evidence="2 3" key="1">
    <citation type="journal article" date="2007" name="Archaea">
        <title>The genome of Hyperthermus butylicus: a sulfur-reducing, peptide fermenting, neutrophilic Crenarchaeote growing up to 108 degrees C.</title>
        <authorList>
            <person name="Brugger K."/>
            <person name="Chen L."/>
            <person name="Stark M."/>
            <person name="Zibat A."/>
            <person name="Redder P."/>
            <person name="Ruepp A."/>
            <person name="Awayez M."/>
            <person name="She Q."/>
            <person name="Garrett R.A."/>
            <person name="Klenk H.P."/>
        </authorList>
    </citation>
    <scope>NUCLEOTIDE SEQUENCE [LARGE SCALE GENOMIC DNA]</scope>
    <source>
        <strain evidence="3">DSM 5456 / JCM 9403 / PLM1-5</strain>
    </source>
</reference>
<dbReference type="AlphaFoldDB" id="A2BKZ9"/>
<dbReference type="Proteomes" id="UP000002593">
    <property type="component" value="Chromosome"/>
</dbReference>
<dbReference type="PANTHER" id="PTHR13696:SF99">
    <property type="entry name" value="COBYRINIC ACID AC-DIAMIDE SYNTHASE"/>
    <property type="match status" value="1"/>
</dbReference>
<dbReference type="InterPro" id="IPR027417">
    <property type="entry name" value="P-loop_NTPase"/>
</dbReference>
<protein>
    <recommendedName>
        <fullName evidence="1">ArsA/GET3 Anion-transporting ATPase-like domain-containing protein</fullName>
    </recommendedName>
</protein>
<name>A2BKZ9_HYPBU</name>
<evidence type="ECO:0000259" key="1">
    <source>
        <dbReference type="Pfam" id="PF02374"/>
    </source>
</evidence>
<evidence type="ECO:0000313" key="3">
    <source>
        <dbReference type="Proteomes" id="UP000002593"/>
    </source>
</evidence>
<accession>A2BKZ9</accession>
<dbReference type="EnsemblBacteria" id="ABM80660">
    <property type="protein sequence ID" value="ABM80660"/>
    <property type="gene ID" value="Hbut_0807"/>
</dbReference>
<dbReference type="eggNOG" id="arCOG00586">
    <property type="taxonomic scope" value="Archaea"/>
</dbReference>
<feature type="domain" description="ArsA/GET3 Anion-transporting ATPase-like" evidence="1">
    <location>
        <begin position="17"/>
        <end position="80"/>
    </location>
</feature>
<dbReference type="HOGENOM" id="CLU_2204087_0_0_2"/>
<dbReference type="InterPro" id="IPR025723">
    <property type="entry name" value="ArsA/GET3_ATPase-like"/>
</dbReference>
<dbReference type="RefSeq" id="WP_011821978.1">
    <property type="nucleotide sequence ID" value="NC_008818.1"/>
</dbReference>
<dbReference type="Pfam" id="PF02374">
    <property type="entry name" value="ArsA_ATPase"/>
    <property type="match status" value="1"/>
</dbReference>
<organism evidence="2 3">
    <name type="scientific">Hyperthermus butylicus (strain DSM 5456 / JCM 9403 / PLM1-5)</name>
    <dbReference type="NCBI Taxonomy" id="415426"/>
    <lineage>
        <taxon>Archaea</taxon>
        <taxon>Thermoproteota</taxon>
        <taxon>Thermoprotei</taxon>
        <taxon>Desulfurococcales</taxon>
        <taxon>Pyrodictiaceae</taxon>
        <taxon>Hyperthermus</taxon>
    </lineage>
</organism>
<dbReference type="SUPFAM" id="SSF52540">
    <property type="entry name" value="P-loop containing nucleoside triphosphate hydrolases"/>
    <property type="match status" value="1"/>
</dbReference>
<dbReference type="GeneID" id="76632454"/>
<evidence type="ECO:0000313" key="2">
    <source>
        <dbReference type="EMBL" id="ABM80660.1"/>
    </source>
</evidence>
<gene>
    <name evidence="2" type="ordered locus">Hbut_0807</name>
</gene>
<dbReference type="PANTHER" id="PTHR13696">
    <property type="entry name" value="P-LOOP CONTAINING NUCLEOSIDE TRIPHOSPHATE HYDROLASE"/>
    <property type="match status" value="1"/>
</dbReference>